<accession>A0ABR1C362</accession>
<dbReference type="Proteomes" id="UP001303046">
    <property type="component" value="Unassembled WGS sequence"/>
</dbReference>
<evidence type="ECO:0000313" key="3">
    <source>
        <dbReference type="Proteomes" id="UP001303046"/>
    </source>
</evidence>
<proteinExistence type="predicted"/>
<reference evidence="2 3" key="1">
    <citation type="submission" date="2023-08" db="EMBL/GenBank/DDBJ databases">
        <title>A Necator americanus chromosomal reference genome.</title>
        <authorList>
            <person name="Ilik V."/>
            <person name="Petrzelkova K.J."/>
            <person name="Pardy F."/>
            <person name="Fuh T."/>
            <person name="Niatou-Singa F.S."/>
            <person name="Gouil Q."/>
            <person name="Baker L."/>
            <person name="Ritchie M.E."/>
            <person name="Jex A.R."/>
            <person name="Gazzola D."/>
            <person name="Li H."/>
            <person name="Toshio Fujiwara R."/>
            <person name="Zhan B."/>
            <person name="Aroian R.V."/>
            <person name="Pafco B."/>
            <person name="Schwarz E.M."/>
        </authorList>
    </citation>
    <scope>NUCLEOTIDE SEQUENCE [LARGE SCALE GENOMIC DNA]</scope>
    <source>
        <strain evidence="2 3">Aroian</strain>
        <tissue evidence="2">Whole animal</tissue>
    </source>
</reference>
<protein>
    <recommendedName>
        <fullName evidence="1">Tc1-like transposase DDE domain-containing protein</fullName>
    </recommendedName>
</protein>
<feature type="domain" description="Tc1-like transposase DDE" evidence="1">
    <location>
        <begin position="33"/>
        <end position="94"/>
    </location>
</feature>
<gene>
    <name evidence="2" type="primary">Necator_chrII.g4802</name>
    <name evidence="2" type="ORF">RB195_017010</name>
</gene>
<comment type="caution">
    <text evidence="2">The sequence shown here is derived from an EMBL/GenBank/DDBJ whole genome shotgun (WGS) entry which is preliminary data.</text>
</comment>
<evidence type="ECO:0000259" key="1">
    <source>
        <dbReference type="Pfam" id="PF13358"/>
    </source>
</evidence>
<name>A0ABR1C362_NECAM</name>
<organism evidence="2 3">
    <name type="scientific">Necator americanus</name>
    <name type="common">Human hookworm</name>
    <dbReference type="NCBI Taxonomy" id="51031"/>
    <lineage>
        <taxon>Eukaryota</taxon>
        <taxon>Metazoa</taxon>
        <taxon>Ecdysozoa</taxon>
        <taxon>Nematoda</taxon>
        <taxon>Chromadorea</taxon>
        <taxon>Rhabditida</taxon>
        <taxon>Rhabditina</taxon>
        <taxon>Rhabditomorpha</taxon>
        <taxon>Strongyloidea</taxon>
        <taxon>Ancylostomatidae</taxon>
        <taxon>Bunostominae</taxon>
        <taxon>Necator</taxon>
    </lineage>
</organism>
<sequence>MPGSLRINSEVYCRILERAYLPFLKDTYHGFGRLVQDNAPAHVSLYTKRKMEEWQMETLDWPAGSPDLNPIDLVRGNMKTSIRKRGVRNLNELKVAIIQYWETLTPQICSNYISGIKKKMKRVIEQGGRNIRESR</sequence>
<evidence type="ECO:0000313" key="2">
    <source>
        <dbReference type="EMBL" id="KAK6732977.1"/>
    </source>
</evidence>
<dbReference type="Pfam" id="PF13358">
    <property type="entry name" value="DDE_3"/>
    <property type="match status" value="1"/>
</dbReference>
<dbReference type="EMBL" id="JAVFWL010000002">
    <property type="protein sequence ID" value="KAK6732977.1"/>
    <property type="molecule type" value="Genomic_DNA"/>
</dbReference>
<dbReference type="InterPro" id="IPR036397">
    <property type="entry name" value="RNaseH_sf"/>
</dbReference>
<dbReference type="InterPro" id="IPR038717">
    <property type="entry name" value="Tc1-like_DDE_dom"/>
</dbReference>
<dbReference type="Gene3D" id="3.30.420.10">
    <property type="entry name" value="Ribonuclease H-like superfamily/Ribonuclease H"/>
    <property type="match status" value="1"/>
</dbReference>
<keyword evidence="3" id="KW-1185">Reference proteome</keyword>